<dbReference type="EMBL" id="GL888932">
    <property type="protein sequence ID" value="EGI57339.1"/>
    <property type="molecule type" value="Genomic_DNA"/>
</dbReference>
<evidence type="ECO:0000313" key="2">
    <source>
        <dbReference type="EMBL" id="EGI57339.1"/>
    </source>
</evidence>
<keyword evidence="1" id="KW-1133">Transmembrane helix</keyword>
<name>F4X8S0_ACREC</name>
<keyword evidence="3" id="KW-1185">Reference proteome</keyword>
<evidence type="ECO:0000256" key="1">
    <source>
        <dbReference type="SAM" id="Phobius"/>
    </source>
</evidence>
<keyword evidence="1" id="KW-0472">Membrane</keyword>
<reference evidence="2" key="1">
    <citation type="submission" date="2011-02" db="EMBL/GenBank/DDBJ databases">
        <title>The genome of the leaf-cutting ant Acromyrmex echinatior suggests key adaptations to social evolution and fungus farming.</title>
        <authorList>
            <person name="Nygaard S."/>
            <person name="Zhang G."/>
        </authorList>
    </citation>
    <scope>NUCLEOTIDE SEQUENCE</scope>
</reference>
<dbReference type="Proteomes" id="UP000007755">
    <property type="component" value="Unassembled WGS sequence"/>
</dbReference>
<proteinExistence type="predicted"/>
<sequence>MPDPTTYRTEYLLHVGMYVGYVLGIHLFTISLNTTTTSITKLTIGCDKRQRGQNTCLAALKQNVHWLLLSKATLSLVDGLNDHVVSCYITKGELGWYRQLCSSDGGQRKCERFPIDFRANFPLADSYHHDYPKANPSTVQFAKFYDFLLFRRSYDLKNIFQLQHRRVAKNRFRKYYHTFQQGGYITK</sequence>
<dbReference type="AlphaFoldDB" id="F4X8S0"/>
<feature type="transmembrane region" description="Helical" evidence="1">
    <location>
        <begin position="12"/>
        <end position="32"/>
    </location>
</feature>
<dbReference type="InParanoid" id="F4X8S0"/>
<protein>
    <submittedName>
        <fullName evidence="2">Uncharacterized protein</fullName>
    </submittedName>
</protein>
<evidence type="ECO:0000313" key="3">
    <source>
        <dbReference type="Proteomes" id="UP000007755"/>
    </source>
</evidence>
<gene>
    <name evidence="2" type="ORF">G5I_14810</name>
</gene>
<organism evidence="3">
    <name type="scientific">Acromyrmex echinatior</name>
    <name type="common">Panamanian leafcutter ant</name>
    <name type="synonym">Acromyrmex octospinosus echinatior</name>
    <dbReference type="NCBI Taxonomy" id="103372"/>
    <lineage>
        <taxon>Eukaryota</taxon>
        <taxon>Metazoa</taxon>
        <taxon>Ecdysozoa</taxon>
        <taxon>Arthropoda</taxon>
        <taxon>Hexapoda</taxon>
        <taxon>Insecta</taxon>
        <taxon>Pterygota</taxon>
        <taxon>Neoptera</taxon>
        <taxon>Endopterygota</taxon>
        <taxon>Hymenoptera</taxon>
        <taxon>Apocrita</taxon>
        <taxon>Aculeata</taxon>
        <taxon>Formicoidea</taxon>
        <taxon>Formicidae</taxon>
        <taxon>Myrmicinae</taxon>
        <taxon>Acromyrmex</taxon>
    </lineage>
</organism>
<accession>F4X8S0</accession>
<keyword evidence="1" id="KW-0812">Transmembrane</keyword>